<dbReference type="RefSeq" id="WP_378483447.1">
    <property type="nucleotide sequence ID" value="NZ_JBHUFB010000002.1"/>
</dbReference>
<evidence type="ECO:0000313" key="1">
    <source>
        <dbReference type="EMBL" id="MFD1810891.1"/>
    </source>
</evidence>
<gene>
    <name evidence="1" type="ORF">ACFSJG_01580</name>
</gene>
<keyword evidence="2" id="KW-1185">Reference proteome</keyword>
<accession>A0ABW4NXG9</accession>
<dbReference type="Proteomes" id="UP001597286">
    <property type="component" value="Unassembled WGS sequence"/>
</dbReference>
<organism evidence="1 2">
    <name type="scientific">Rhodococcus gannanensis</name>
    <dbReference type="NCBI Taxonomy" id="1960308"/>
    <lineage>
        <taxon>Bacteria</taxon>
        <taxon>Bacillati</taxon>
        <taxon>Actinomycetota</taxon>
        <taxon>Actinomycetes</taxon>
        <taxon>Mycobacteriales</taxon>
        <taxon>Nocardiaceae</taxon>
        <taxon>Rhodococcus</taxon>
    </lineage>
</organism>
<proteinExistence type="predicted"/>
<dbReference type="EMBL" id="JBHUFB010000002">
    <property type="protein sequence ID" value="MFD1810891.1"/>
    <property type="molecule type" value="Genomic_DNA"/>
</dbReference>
<evidence type="ECO:0000313" key="2">
    <source>
        <dbReference type="Proteomes" id="UP001597286"/>
    </source>
</evidence>
<comment type="caution">
    <text evidence="1">The sequence shown here is derived from an EMBL/GenBank/DDBJ whole genome shotgun (WGS) entry which is preliminary data.</text>
</comment>
<sequence length="51" mass="6119">MDHRMSDDELRTAIRKLRERADYARGHEDEATAEQIEHTIRSYQDEMATRL</sequence>
<reference evidence="2" key="1">
    <citation type="journal article" date="2019" name="Int. J. Syst. Evol. Microbiol.">
        <title>The Global Catalogue of Microorganisms (GCM) 10K type strain sequencing project: providing services to taxonomists for standard genome sequencing and annotation.</title>
        <authorList>
            <consortium name="The Broad Institute Genomics Platform"/>
            <consortium name="The Broad Institute Genome Sequencing Center for Infectious Disease"/>
            <person name="Wu L."/>
            <person name="Ma J."/>
        </authorList>
    </citation>
    <scope>NUCLEOTIDE SEQUENCE [LARGE SCALE GENOMIC DNA]</scope>
    <source>
        <strain evidence="2">DT72</strain>
    </source>
</reference>
<name>A0ABW4NXG9_9NOCA</name>
<protein>
    <submittedName>
        <fullName evidence="1">Uncharacterized protein</fullName>
    </submittedName>
</protein>